<dbReference type="InterPro" id="IPR036503">
    <property type="entry name" value="Ald_Fedxn_OxRdtase_N_sf"/>
</dbReference>
<dbReference type="GO" id="GO:0051539">
    <property type="term" value="F:4 iron, 4 sulfur cluster binding"/>
    <property type="evidence" value="ECO:0007669"/>
    <property type="project" value="UniProtKB-KW"/>
</dbReference>
<dbReference type="InterPro" id="IPR013984">
    <property type="entry name" value="Ald_Fedxn_OxRdtase_dom2"/>
</dbReference>
<evidence type="ECO:0000256" key="4">
    <source>
        <dbReference type="ARBA" id="ARBA00022723"/>
    </source>
</evidence>
<evidence type="ECO:0000313" key="11">
    <source>
        <dbReference type="Proteomes" id="UP001063350"/>
    </source>
</evidence>
<dbReference type="GO" id="GO:0016625">
    <property type="term" value="F:oxidoreductase activity, acting on the aldehyde or oxo group of donors, iron-sulfur protein as acceptor"/>
    <property type="evidence" value="ECO:0007669"/>
    <property type="project" value="InterPro"/>
</dbReference>
<dbReference type="Gene3D" id="3.60.9.10">
    <property type="entry name" value="Aldehyde ferredoxin oxidoreductase, N-terminal domain"/>
    <property type="match status" value="1"/>
</dbReference>
<name>A0A915TZY7_9BACT</name>
<reference evidence="10" key="1">
    <citation type="submission" date="2020-12" db="EMBL/GenBank/DDBJ databases">
        <title>Desulfobium dissulfuricans gen. nov., sp. nov., a novel mesophilic, sulfate-reducing bacterium isolated from a deep-sea hydrothermal vent.</title>
        <authorList>
            <person name="Hashimoto Y."/>
            <person name="Tame A."/>
            <person name="Sawayama S."/>
            <person name="Miyazaki J."/>
            <person name="Takai K."/>
            <person name="Nakagawa S."/>
        </authorList>
    </citation>
    <scope>NUCLEOTIDE SEQUENCE</scope>
    <source>
        <strain evidence="10">GF1</strain>
    </source>
</reference>
<dbReference type="GO" id="GO:0046872">
    <property type="term" value="F:metal ion binding"/>
    <property type="evidence" value="ECO:0007669"/>
    <property type="project" value="UniProtKB-KW"/>
</dbReference>
<evidence type="ECO:0000256" key="1">
    <source>
        <dbReference type="ARBA" id="ARBA00001966"/>
    </source>
</evidence>
<sequence length="575" mass="61081">MADRIYRVNMTDLTTSIEDVPSEWMGLGGRGLTSTIVAAEVEPTCHPLGPKNKLVIAPGLLSGTPAANSGRLSIGAKSPLTGTIKEANAGGTAAQMLAKLGCKALIIEGQPKDDIWYSLHFTKDGITINEESELIGKGNFAVVDAVHQRMGETNGVITIGPAGEMRLSAANISVKDPDGKLRSNGRGGLGAVMGSKRIKFIAIDPTDAKIELADPEKFAAANKTFAKALVDNPISQALAQYGTNVLVNIINEAGALPTRNFTSGQFEGHEAISGETMHDMIVERSGKPRHNCHKGCVIQCSQIFNDKNGNYKTSGFEYESIWAMGADCCVDNLDHIAEADHLMDDIGIDTIETSVAMGVAMEAGVLEFGDGEGICRILKEEIAKGTPLGRIIGNGAASVGRAFGVTRVPVVKNQAIPAYDPRAVKGIGITYATSTQGADHTMGYTIATNILGVGGSLDPLSKEGQIELSRNLQIATAAIDSTGMCLFIAFAALDDESCLPALIDMINARFGINLTGDDVTNLGATILKTERAFNQAAGFTSKDDQLPEFFMEEPIAPHNVVWDYTEEEIAKFWDF</sequence>
<dbReference type="PANTHER" id="PTHR30038">
    <property type="entry name" value="ALDEHYDE FERREDOXIN OXIDOREDUCTASE"/>
    <property type="match status" value="1"/>
</dbReference>
<proteinExistence type="inferred from homology"/>
<gene>
    <name evidence="10" type="ORF">GF1_08000</name>
</gene>
<evidence type="ECO:0000256" key="8">
    <source>
        <dbReference type="ARBA" id="ARBA00049934"/>
    </source>
</evidence>
<dbReference type="RefSeq" id="WP_267928324.1">
    <property type="nucleotide sequence ID" value="NZ_AP024233.1"/>
</dbReference>
<comment type="cofactor">
    <cofactor evidence="8">
        <name>tungstopterin</name>
        <dbReference type="ChEBI" id="CHEBI:30402"/>
    </cofactor>
</comment>
<dbReference type="Pfam" id="PF01314">
    <property type="entry name" value="AFOR_C"/>
    <property type="match status" value="1"/>
</dbReference>
<evidence type="ECO:0000256" key="6">
    <source>
        <dbReference type="ARBA" id="ARBA00023004"/>
    </source>
</evidence>
<evidence type="ECO:0000256" key="7">
    <source>
        <dbReference type="ARBA" id="ARBA00023014"/>
    </source>
</evidence>
<dbReference type="PANTHER" id="PTHR30038:SF0">
    <property type="entry name" value="TUNGSTEN-CONTAINING ALDEHYDE FERREDOXIN OXIDOREDUCTASE"/>
    <property type="match status" value="1"/>
</dbReference>
<dbReference type="SUPFAM" id="SSF56228">
    <property type="entry name" value="Aldehyde ferredoxin oxidoreductase, N-terminal domain"/>
    <property type="match status" value="1"/>
</dbReference>
<dbReference type="Pfam" id="PF02730">
    <property type="entry name" value="AFOR_N"/>
    <property type="match status" value="1"/>
</dbReference>
<keyword evidence="7" id="KW-0411">Iron-sulfur</keyword>
<dbReference type="Gene3D" id="1.10.569.10">
    <property type="entry name" value="Aldehyde Ferredoxin Oxidoreductase Protein, subunit A, domain 2"/>
    <property type="match status" value="1"/>
</dbReference>
<keyword evidence="6" id="KW-0408">Iron</keyword>
<dbReference type="InterPro" id="IPR036021">
    <property type="entry name" value="Tungsten_al_ferr_oxy-like_C"/>
</dbReference>
<comment type="cofactor">
    <cofactor evidence="1">
        <name>[4Fe-4S] cluster</name>
        <dbReference type="ChEBI" id="CHEBI:49883"/>
    </cofactor>
</comment>
<keyword evidence="3" id="KW-0004">4Fe-4S</keyword>
<dbReference type="InterPro" id="IPR051919">
    <property type="entry name" value="W-dependent_AOR"/>
</dbReference>
<evidence type="ECO:0000256" key="3">
    <source>
        <dbReference type="ARBA" id="ARBA00022485"/>
    </source>
</evidence>
<dbReference type="SMART" id="SM00790">
    <property type="entry name" value="AFOR_N"/>
    <property type="match status" value="1"/>
</dbReference>
<accession>A0A915TZY7</accession>
<organism evidence="10 11">
    <name type="scientific">Desulfolithobacter dissulfuricans</name>
    <dbReference type="NCBI Taxonomy" id="2795293"/>
    <lineage>
        <taxon>Bacteria</taxon>
        <taxon>Pseudomonadati</taxon>
        <taxon>Thermodesulfobacteriota</taxon>
        <taxon>Desulfobulbia</taxon>
        <taxon>Desulfobulbales</taxon>
        <taxon>Desulfobulbaceae</taxon>
        <taxon>Desulfolithobacter</taxon>
    </lineage>
</organism>
<dbReference type="InterPro" id="IPR013983">
    <property type="entry name" value="Ald_Fedxn_OxRdtase_N"/>
</dbReference>
<comment type="similarity">
    <text evidence="2">Belongs to the AOR/FOR family.</text>
</comment>
<evidence type="ECO:0000256" key="2">
    <source>
        <dbReference type="ARBA" id="ARBA00011032"/>
    </source>
</evidence>
<keyword evidence="11" id="KW-1185">Reference proteome</keyword>
<feature type="domain" description="Aldehyde ferredoxin oxidoreductase N-terminal" evidence="9">
    <location>
        <begin position="1"/>
        <end position="207"/>
    </location>
</feature>
<keyword evidence="5" id="KW-0560">Oxidoreductase</keyword>
<protein>
    <submittedName>
        <fullName evidence="10">Aldehyde ferredoxin oxidoreductase</fullName>
    </submittedName>
</protein>
<evidence type="ECO:0000259" key="9">
    <source>
        <dbReference type="SMART" id="SM00790"/>
    </source>
</evidence>
<evidence type="ECO:0000256" key="5">
    <source>
        <dbReference type="ARBA" id="ARBA00023002"/>
    </source>
</evidence>
<dbReference type="InterPro" id="IPR001203">
    <property type="entry name" value="OxRdtase_Ald_Fedxn_C"/>
</dbReference>
<dbReference type="Gene3D" id="1.10.599.10">
    <property type="entry name" value="Aldehyde Ferredoxin Oxidoreductase Protein, subunit A, domain 3"/>
    <property type="match status" value="1"/>
</dbReference>
<dbReference type="EMBL" id="AP024233">
    <property type="protein sequence ID" value="BCO08424.1"/>
    <property type="molecule type" value="Genomic_DNA"/>
</dbReference>
<dbReference type="KEGG" id="ddu:GF1_08000"/>
<keyword evidence="4" id="KW-0479">Metal-binding</keyword>
<dbReference type="AlphaFoldDB" id="A0A915TZY7"/>
<dbReference type="GO" id="GO:0009055">
    <property type="term" value="F:electron transfer activity"/>
    <property type="evidence" value="ECO:0007669"/>
    <property type="project" value="InterPro"/>
</dbReference>
<dbReference type="SUPFAM" id="SSF48310">
    <property type="entry name" value="Aldehyde ferredoxin oxidoreductase, C-terminal domains"/>
    <property type="match status" value="1"/>
</dbReference>
<dbReference type="Proteomes" id="UP001063350">
    <property type="component" value="Chromosome"/>
</dbReference>
<dbReference type="InterPro" id="IPR013985">
    <property type="entry name" value="Ald_Fedxn_OxRdtase_dom3"/>
</dbReference>
<evidence type="ECO:0000313" key="10">
    <source>
        <dbReference type="EMBL" id="BCO08424.1"/>
    </source>
</evidence>